<dbReference type="InterPro" id="IPR021314">
    <property type="entry name" value="DUF2911"/>
</dbReference>
<accession>A0A7G8BI17</accession>
<keyword evidence="1" id="KW-0732">Signal</keyword>
<sequence>MHRRTFAKTLCCILFAAIVSSLAFAQNDQKPPASPPAQAKVTFGSKTVTIDYSAPSMRGRKIFGGLVPYDHWWRTGANSATTLKTDINLKIGDLGVPAGTYTLYTIPEKSGWTLIVNKQTGQWGTKYDETQDLGRVKMTEGVMPSSPVETFQMKFEHTKDLTTELHLLWETTDVYVGVTAIP</sequence>
<dbReference type="Proteomes" id="UP000515312">
    <property type="component" value="Chromosome"/>
</dbReference>
<dbReference type="KEGG" id="adin:H7849_24890"/>
<feature type="chain" id="PRO_5029004067" evidence="1">
    <location>
        <begin position="26"/>
        <end position="182"/>
    </location>
</feature>
<dbReference type="Pfam" id="PF11138">
    <property type="entry name" value="DUF2911"/>
    <property type="match status" value="1"/>
</dbReference>
<dbReference type="EMBL" id="CP060394">
    <property type="protein sequence ID" value="QNI32187.1"/>
    <property type="molecule type" value="Genomic_DNA"/>
</dbReference>
<gene>
    <name evidence="2" type="ORF">H7849_24890</name>
</gene>
<name>A0A7G8BI17_9BACT</name>
<reference evidence="2 3" key="1">
    <citation type="submission" date="2020-08" db="EMBL/GenBank/DDBJ databases">
        <title>Edaphobacter telluris sp. nov. and Acidobacterium dinghuensis sp. nov., two acidobacteria isolated from forest soil.</title>
        <authorList>
            <person name="Fu J."/>
            <person name="Qiu L."/>
        </authorList>
    </citation>
    <scope>NUCLEOTIDE SEQUENCE [LARGE SCALE GENOMIC DNA]</scope>
    <source>
        <strain evidence="2">4Y35</strain>
    </source>
</reference>
<feature type="signal peptide" evidence="1">
    <location>
        <begin position="1"/>
        <end position="25"/>
    </location>
</feature>
<proteinExistence type="predicted"/>
<keyword evidence="3" id="KW-1185">Reference proteome</keyword>
<evidence type="ECO:0000256" key="1">
    <source>
        <dbReference type="SAM" id="SignalP"/>
    </source>
</evidence>
<evidence type="ECO:0000313" key="3">
    <source>
        <dbReference type="Proteomes" id="UP000515312"/>
    </source>
</evidence>
<evidence type="ECO:0000313" key="2">
    <source>
        <dbReference type="EMBL" id="QNI32187.1"/>
    </source>
</evidence>
<organism evidence="2 3">
    <name type="scientific">Alloacidobacterium dinghuense</name>
    <dbReference type="NCBI Taxonomy" id="2763107"/>
    <lineage>
        <taxon>Bacteria</taxon>
        <taxon>Pseudomonadati</taxon>
        <taxon>Acidobacteriota</taxon>
        <taxon>Terriglobia</taxon>
        <taxon>Terriglobales</taxon>
        <taxon>Acidobacteriaceae</taxon>
        <taxon>Alloacidobacterium</taxon>
    </lineage>
</organism>
<dbReference type="AlphaFoldDB" id="A0A7G8BI17"/>
<dbReference type="RefSeq" id="WP_186743142.1">
    <property type="nucleotide sequence ID" value="NZ_CP060394.1"/>
</dbReference>
<protein>
    <submittedName>
        <fullName evidence="2">DUF2911 domain-containing protein</fullName>
    </submittedName>
</protein>